<proteinExistence type="predicted"/>
<reference evidence="1" key="1">
    <citation type="journal article" date="2022" name="Int. J. Mol. Sci.">
        <title>Draft Genome of Tanacetum Coccineum: Genomic Comparison of Closely Related Tanacetum-Family Plants.</title>
        <authorList>
            <person name="Yamashiro T."/>
            <person name="Shiraishi A."/>
            <person name="Nakayama K."/>
            <person name="Satake H."/>
        </authorList>
    </citation>
    <scope>NUCLEOTIDE SEQUENCE</scope>
</reference>
<name>A0ABQ4ZTP8_9ASTR</name>
<comment type="caution">
    <text evidence="1">The sequence shown here is derived from an EMBL/GenBank/DDBJ whole genome shotgun (WGS) entry which is preliminary data.</text>
</comment>
<reference evidence="1" key="2">
    <citation type="submission" date="2022-01" db="EMBL/GenBank/DDBJ databases">
        <authorList>
            <person name="Yamashiro T."/>
            <person name="Shiraishi A."/>
            <person name="Satake H."/>
            <person name="Nakayama K."/>
        </authorList>
    </citation>
    <scope>NUCLEOTIDE SEQUENCE</scope>
</reference>
<accession>A0ABQ4ZTP8</accession>
<dbReference type="EMBL" id="BQNB010011674">
    <property type="protein sequence ID" value="GJS93674.1"/>
    <property type="molecule type" value="Genomic_DNA"/>
</dbReference>
<organism evidence="1 2">
    <name type="scientific">Tanacetum coccineum</name>
    <dbReference type="NCBI Taxonomy" id="301880"/>
    <lineage>
        <taxon>Eukaryota</taxon>
        <taxon>Viridiplantae</taxon>
        <taxon>Streptophyta</taxon>
        <taxon>Embryophyta</taxon>
        <taxon>Tracheophyta</taxon>
        <taxon>Spermatophyta</taxon>
        <taxon>Magnoliopsida</taxon>
        <taxon>eudicotyledons</taxon>
        <taxon>Gunneridae</taxon>
        <taxon>Pentapetalae</taxon>
        <taxon>asterids</taxon>
        <taxon>campanulids</taxon>
        <taxon>Asterales</taxon>
        <taxon>Asteraceae</taxon>
        <taxon>Asteroideae</taxon>
        <taxon>Anthemideae</taxon>
        <taxon>Anthemidinae</taxon>
        <taxon>Tanacetum</taxon>
    </lineage>
</organism>
<sequence length="195" mass="22840">MLCTRESQDGWDLWMELQLVLVWTISLGHDWLHWVRHWSHGDFLHAAYAYGASSDWSRDLGNLTAGVILSRGELECASLFPHRVSIHRRIQVDTIWEDKVRRHTYHSESERIGCRDLNLWVILGREDTLQTECEVNHMRWEGMDRAEEKILSSRVGWSVRALSIYVYKMEEGVTSGEVWLSVVQLSWEIDGPGYR</sequence>
<gene>
    <name evidence="1" type="ORF">Tco_0800642</name>
</gene>
<keyword evidence="2" id="KW-1185">Reference proteome</keyword>
<dbReference type="Proteomes" id="UP001151760">
    <property type="component" value="Unassembled WGS sequence"/>
</dbReference>
<protein>
    <submittedName>
        <fullName evidence="1">Uncharacterized protein</fullName>
    </submittedName>
</protein>
<evidence type="ECO:0000313" key="2">
    <source>
        <dbReference type="Proteomes" id="UP001151760"/>
    </source>
</evidence>
<evidence type="ECO:0000313" key="1">
    <source>
        <dbReference type="EMBL" id="GJS93674.1"/>
    </source>
</evidence>